<dbReference type="GO" id="GO:0042802">
    <property type="term" value="F:identical protein binding"/>
    <property type="evidence" value="ECO:0007669"/>
    <property type="project" value="UniProtKB-ARBA"/>
</dbReference>
<reference evidence="17 18" key="1">
    <citation type="submission" date="2023-10" db="EMBL/GenBank/DDBJ databases">
        <title>Y20.</title>
        <authorList>
            <person name="Zhang G."/>
            <person name="Ding Y."/>
        </authorList>
    </citation>
    <scope>NUCLEOTIDE SEQUENCE [LARGE SCALE GENOMIC DNA]</scope>
    <source>
        <strain evidence="17 18">Y20</strain>
    </source>
</reference>
<evidence type="ECO:0000256" key="10">
    <source>
        <dbReference type="ARBA" id="ARBA00022840"/>
    </source>
</evidence>
<dbReference type="EMBL" id="CP137080">
    <property type="protein sequence ID" value="WOQ69276.1"/>
    <property type="molecule type" value="Genomic_DNA"/>
</dbReference>
<keyword evidence="7" id="KW-0812">Transmembrane</keyword>
<evidence type="ECO:0000256" key="4">
    <source>
        <dbReference type="ARBA" id="ARBA00011903"/>
    </source>
</evidence>
<keyword evidence="18" id="KW-1185">Reference proteome</keyword>
<name>A0AAU0MFN2_9MICO</name>
<dbReference type="KEGG" id="mliy:RYJ27_11320"/>
<keyword evidence="13" id="KW-0829">Tyrosine-protein kinase</keyword>
<dbReference type="Gene3D" id="3.40.50.300">
    <property type="entry name" value="P-loop containing nucleotide triphosphate hydrolases"/>
    <property type="match status" value="1"/>
</dbReference>
<keyword evidence="12" id="KW-0472">Membrane</keyword>
<dbReference type="InterPro" id="IPR033756">
    <property type="entry name" value="YlxH/NBP35"/>
</dbReference>
<dbReference type="CDD" id="cd05387">
    <property type="entry name" value="BY-kinase"/>
    <property type="match status" value="1"/>
</dbReference>
<accession>A0AAU0MFN2</accession>
<dbReference type="GO" id="GO:0004715">
    <property type="term" value="F:non-membrane spanning protein tyrosine kinase activity"/>
    <property type="evidence" value="ECO:0007669"/>
    <property type="project" value="UniProtKB-EC"/>
</dbReference>
<evidence type="ECO:0000256" key="12">
    <source>
        <dbReference type="ARBA" id="ARBA00023136"/>
    </source>
</evidence>
<evidence type="ECO:0000256" key="15">
    <source>
        <dbReference type="SAM" id="MobiDB-lite"/>
    </source>
</evidence>
<proteinExistence type="inferred from homology"/>
<evidence type="ECO:0000256" key="14">
    <source>
        <dbReference type="ARBA" id="ARBA00051245"/>
    </source>
</evidence>
<evidence type="ECO:0000259" key="16">
    <source>
        <dbReference type="Pfam" id="PF02706"/>
    </source>
</evidence>
<protein>
    <recommendedName>
        <fullName evidence="4">non-specific protein-tyrosine kinase</fullName>
        <ecNumber evidence="4">2.7.10.2</ecNumber>
    </recommendedName>
</protein>
<dbReference type="InterPro" id="IPR005702">
    <property type="entry name" value="Wzc-like_C"/>
</dbReference>
<keyword evidence="10" id="KW-0067">ATP-binding</keyword>
<evidence type="ECO:0000256" key="6">
    <source>
        <dbReference type="ARBA" id="ARBA00022679"/>
    </source>
</evidence>
<evidence type="ECO:0000256" key="11">
    <source>
        <dbReference type="ARBA" id="ARBA00022989"/>
    </source>
</evidence>
<keyword evidence="8" id="KW-0547">Nucleotide-binding</keyword>
<keyword evidence="9" id="KW-0418">Kinase</keyword>
<dbReference type="GO" id="GO:0005886">
    <property type="term" value="C:plasma membrane"/>
    <property type="evidence" value="ECO:0007669"/>
    <property type="project" value="UniProtKB-SubCell"/>
</dbReference>
<evidence type="ECO:0000256" key="7">
    <source>
        <dbReference type="ARBA" id="ARBA00022692"/>
    </source>
</evidence>
<dbReference type="Pfam" id="PF10609">
    <property type="entry name" value="ParA"/>
    <property type="match status" value="1"/>
</dbReference>
<keyword evidence="5" id="KW-1003">Cell membrane</keyword>
<evidence type="ECO:0000313" key="18">
    <source>
        <dbReference type="Proteomes" id="UP001329313"/>
    </source>
</evidence>
<dbReference type="PANTHER" id="PTHR32309:SF13">
    <property type="entry name" value="FERRIC ENTEROBACTIN TRANSPORT PROTEIN FEPE"/>
    <property type="match status" value="1"/>
</dbReference>
<dbReference type="Pfam" id="PF02706">
    <property type="entry name" value="Wzz"/>
    <property type="match status" value="1"/>
</dbReference>
<evidence type="ECO:0000313" key="17">
    <source>
        <dbReference type="EMBL" id="WOQ69276.1"/>
    </source>
</evidence>
<gene>
    <name evidence="17" type="ORF">RYJ27_11320</name>
</gene>
<evidence type="ECO:0000256" key="8">
    <source>
        <dbReference type="ARBA" id="ARBA00022741"/>
    </source>
</evidence>
<keyword evidence="11" id="KW-1133">Transmembrane helix</keyword>
<evidence type="ECO:0000256" key="5">
    <source>
        <dbReference type="ARBA" id="ARBA00022475"/>
    </source>
</evidence>
<evidence type="ECO:0000256" key="9">
    <source>
        <dbReference type="ARBA" id="ARBA00022777"/>
    </source>
</evidence>
<dbReference type="InterPro" id="IPR027417">
    <property type="entry name" value="P-loop_NTPase"/>
</dbReference>
<dbReference type="FunFam" id="3.40.50.300:FF:000527">
    <property type="entry name" value="Tyrosine-protein kinase etk"/>
    <property type="match status" value="1"/>
</dbReference>
<sequence length="527" mass="55540">MGTRDYARIFRRSWLLIVVFAIVGTLAAWAVTATTTPRYSATSAAFVSSDAGGTLNELTQGNAFTQQRVNTYAKLITEPIVTEPVIEDFGLDVSPGAFAGDVTVSIPVQTTMLEVTVSGESPAIAASVANALITSLATTVEQIETTAVSSTQVMLDAAGNPVLDAAGNPVPSEPVPPVQITQVRFAETPSTPVSPNLALNLAIGLAAGLALGVLAAILRDLIDTRLRTLDDVEAVTTAPIVGAIPQAPRSRSGNILAEDDPGSPTAESFRILRTNLQFLDVDGPATFVVTSPSSGEGKSTVTTNLAASIAATGVRVLVVEADLRRPQVHNYFGVEGGAGLTDILIGRAELADVVQPWRSPNLHILAAGRIPPNPSELLGSHQMRELMTQLQERYDVVLYDTPPVLPVPDAAILSRTVGGVLLVTSIDHTRRDEVRSAVTALEKVNARISGVVANRLPGRGTTSYLAEAYHSSSTPQREPAVESEDSLSDFEQFLRAPGGGAPLDLDSRKSTFARSGRRSHRGHETSP</sequence>
<comment type="subcellular location">
    <subcellularLocation>
        <location evidence="1">Cell membrane</location>
        <topology evidence="1">Multi-pass membrane protein</topology>
    </subcellularLocation>
</comment>
<dbReference type="NCBIfam" id="TIGR01007">
    <property type="entry name" value="eps_fam"/>
    <property type="match status" value="1"/>
</dbReference>
<evidence type="ECO:0000256" key="2">
    <source>
        <dbReference type="ARBA" id="ARBA00006683"/>
    </source>
</evidence>
<dbReference type="RefSeq" id="WP_330170407.1">
    <property type="nucleotide sequence ID" value="NZ_CP137080.1"/>
</dbReference>
<keyword evidence="6 17" id="KW-0808">Transferase</keyword>
<dbReference type="InterPro" id="IPR050445">
    <property type="entry name" value="Bact_polysacc_biosynth/exp"/>
</dbReference>
<dbReference type="AlphaFoldDB" id="A0AAU0MFN2"/>
<dbReference type="PANTHER" id="PTHR32309">
    <property type="entry name" value="TYROSINE-PROTEIN KINASE"/>
    <property type="match status" value="1"/>
</dbReference>
<dbReference type="GO" id="GO:0005524">
    <property type="term" value="F:ATP binding"/>
    <property type="evidence" value="ECO:0007669"/>
    <property type="project" value="UniProtKB-KW"/>
</dbReference>
<comment type="catalytic activity">
    <reaction evidence="14">
        <text>L-tyrosyl-[protein] + ATP = O-phospho-L-tyrosyl-[protein] + ADP + H(+)</text>
        <dbReference type="Rhea" id="RHEA:10596"/>
        <dbReference type="Rhea" id="RHEA-COMP:10136"/>
        <dbReference type="Rhea" id="RHEA-COMP:20101"/>
        <dbReference type="ChEBI" id="CHEBI:15378"/>
        <dbReference type="ChEBI" id="CHEBI:30616"/>
        <dbReference type="ChEBI" id="CHEBI:46858"/>
        <dbReference type="ChEBI" id="CHEBI:61978"/>
        <dbReference type="ChEBI" id="CHEBI:456216"/>
        <dbReference type="EC" id="2.7.10.2"/>
    </reaction>
</comment>
<comment type="similarity">
    <text evidence="2">Belongs to the CpsC/CapA family.</text>
</comment>
<feature type="region of interest" description="Disordered" evidence="15">
    <location>
        <begin position="496"/>
        <end position="527"/>
    </location>
</feature>
<evidence type="ECO:0000256" key="3">
    <source>
        <dbReference type="ARBA" id="ARBA00007316"/>
    </source>
</evidence>
<dbReference type="InterPro" id="IPR003856">
    <property type="entry name" value="LPS_length_determ_N"/>
</dbReference>
<dbReference type="EC" id="2.7.10.2" evidence="4"/>
<comment type="similarity">
    <text evidence="3">Belongs to the CpsD/CapB family.</text>
</comment>
<feature type="domain" description="Polysaccharide chain length determinant N-terminal" evidence="16">
    <location>
        <begin position="7"/>
        <end position="88"/>
    </location>
</feature>
<organism evidence="17 18">
    <name type="scientific">Microbacterium limosum</name>
    <dbReference type="NCBI Taxonomy" id="3079935"/>
    <lineage>
        <taxon>Bacteria</taxon>
        <taxon>Bacillati</taxon>
        <taxon>Actinomycetota</taxon>
        <taxon>Actinomycetes</taxon>
        <taxon>Micrococcales</taxon>
        <taxon>Microbacteriaceae</taxon>
        <taxon>Microbacterium</taxon>
    </lineage>
</organism>
<evidence type="ECO:0000256" key="13">
    <source>
        <dbReference type="ARBA" id="ARBA00023137"/>
    </source>
</evidence>
<evidence type="ECO:0000256" key="1">
    <source>
        <dbReference type="ARBA" id="ARBA00004651"/>
    </source>
</evidence>
<dbReference type="Proteomes" id="UP001329313">
    <property type="component" value="Chromosome"/>
</dbReference>
<dbReference type="SUPFAM" id="SSF52540">
    <property type="entry name" value="P-loop containing nucleoside triphosphate hydrolases"/>
    <property type="match status" value="1"/>
</dbReference>